<accession>A0A8J8CLV2</accession>
<evidence type="ECO:0000256" key="1">
    <source>
        <dbReference type="SAM" id="SignalP"/>
    </source>
</evidence>
<dbReference type="PIRSF" id="PIRSF026426">
    <property type="entry name" value="DUF1499"/>
    <property type="match status" value="1"/>
</dbReference>
<keyword evidence="3" id="KW-1185">Reference proteome</keyword>
<comment type="caution">
    <text evidence="2">The sequence shown here is derived from an EMBL/GenBank/DDBJ whole genome shotgun (WGS) entry which is preliminary data.</text>
</comment>
<dbReference type="PANTHER" id="PTHR34801">
    <property type="entry name" value="EXPRESSED PROTEIN"/>
    <property type="match status" value="1"/>
</dbReference>
<name>A0A8J8CLV2_9CYAN</name>
<organism evidence="2 3">
    <name type="scientific">Myxacorys almedinensis A</name>
    <dbReference type="NCBI Taxonomy" id="2690445"/>
    <lineage>
        <taxon>Bacteria</taxon>
        <taxon>Bacillati</taxon>
        <taxon>Cyanobacteriota</taxon>
        <taxon>Cyanophyceae</taxon>
        <taxon>Leptolyngbyales</taxon>
        <taxon>Leptolyngbyaceae</taxon>
        <taxon>Myxacorys</taxon>
        <taxon>Myxacorys almedinensis</taxon>
    </lineage>
</organism>
<dbReference type="RefSeq" id="WP_162422042.1">
    <property type="nucleotide sequence ID" value="NZ_WVIE01000004.1"/>
</dbReference>
<dbReference type="Pfam" id="PF07386">
    <property type="entry name" value="DUF1499"/>
    <property type="match status" value="1"/>
</dbReference>
<feature type="chain" id="PRO_5035239757" evidence="1">
    <location>
        <begin position="24"/>
        <end position="170"/>
    </location>
</feature>
<proteinExistence type="predicted"/>
<keyword evidence="1" id="KW-0732">Signal</keyword>
<dbReference type="EMBL" id="WVIE01000004">
    <property type="protein sequence ID" value="NDJ16517.1"/>
    <property type="molecule type" value="Genomic_DNA"/>
</dbReference>
<dbReference type="Proteomes" id="UP000646053">
    <property type="component" value="Unassembled WGS sequence"/>
</dbReference>
<feature type="signal peptide" evidence="1">
    <location>
        <begin position="1"/>
        <end position="23"/>
    </location>
</feature>
<protein>
    <submittedName>
        <fullName evidence="2">DUF1499 domain-containing protein</fullName>
    </submittedName>
</protein>
<dbReference type="AlphaFoldDB" id="A0A8J8CLV2"/>
<dbReference type="PANTHER" id="PTHR34801:SF6">
    <property type="entry name" value="SLL1620 PROTEIN"/>
    <property type="match status" value="1"/>
</dbReference>
<evidence type="ECO:0000313" key="2">
    <source>
        <dbReference type="EMBL" id="NDJ16517.1"/>
    </source>
</evidence>
<reference evidence="2" key="1">
    <citation type="submission" date="2019-12" db="EMBL/GenBank/DDBJ databases">
        <title>High-Quality draft genome sequences of three cyanobacteria isolated from the limestone walls of the Old Cathedral of Coimbra.</title>
        <authorList>
            <person name="Tiago I."/>
            <person name="Soares F."/>
            <person name="Portugal A."/>
        </authorList>
    </citation>
    <scope>NUCLEOTIDE SEQUENCE</scope>
    <source>
        <strain evidence="2">A</strain>
    </source>
</reference>
<gene>
    <name evidence="2" type="ORF">GS601_04290</name>
</gene>
<dbReference type="InterPro" id="IPR010865">
    <property type="entry name" value="DUF1499"/>
</dbReference>
<evidence type="ECO:0000313" key="3">
    <source>
        <dbReference type="Proteomes" id="UP000646053"/>
    </source>
</evidence>
<sequence length="170" mass="18644">MFKRLLPLLFVALCWITVTPPVAARPLQPVPVAAIFSFPGSRPANLGLTRDRLAACPPTPNCVSSLSLDPTHQVEPLRYTSSPEQAFTTLKHAIAALPRTQVISETDSYLYAEFTSPLMGFVDDVEFYVDKPAGVIHVRSASRLGESDLGANRKRVELIRTKLQAAENAR</sequence>